<gene>
    <name evidence="2" type="ORF">AWR26_13775</name>
    <name evidence="3" type="ORF">SAMN05216286_1504</name>
</gene>
<dbReference type="RefSeq" id="WP_064566719.1">
    <property type="nucleotide sequence ID" value="NZ_CP014007.2"/>
</dbReference>
<sequence>MSRLVIVANRAATAETRDLLTDALRGVMDKHPGLWFGWNGAVARNQKQRIQTQQRYDTFTLHSWEMTPNEYDNVYHGYVHRVLWPVFHNRPDLARYQKEWFITYKTYTRMVAERVMAETRPDDVIWVQDYHLLPVGREMRETGATHRCGFFLHQPFPPGDVFRTLPEHDWLLNCFLHYDLLGFQSSNDVNNFIAYLLRHYRAERLTEETLKVNGHILTVGIFPCGIATDRARDEHVALPQTDAVPTDNLRSTIISHDVISDISGIDYRLDALRTFLTQYPAFRRNVSLVQLADPLQEYPLATPELCSKLERFCGEINGQYGDFSWYPVNYIHNNLCSRQLINTLYRHAQVALFTPLSDGMHLGAKAFILAQDPADPGVLILSQFTGAAEQLSDALLVNPYDACAISEALHSALSMPLAERKRRHSRLLEKVKRYDCHWWGDTFIRALTATAVVAPPRFACTHYGIFTAQRLY</sequence>
<protein>
    <submittedName>
        <fullName evidence="2 3">Trehalose-6-phosphate synthase</fullName>
    </submittedName>
</protein>
<dbReference type="PANTHER" id="PTHR10788:SF106">
    <property type="entry name" value="BCDNA.GH08860"/>
    <property type="match status" value="1"/>
</dbReference>
<dbReference type="InterPro" id="IPR001830">
    <property type="entry name" value="Glyco_trans_20"/>
</dbReference>
<dbReference type="Gene3D" id="3.40.50.2000">
    <property type="entry name" value="Glycogen Phosphorylase B"/>
    <property type="match status" value="2"/>
</dbReference>
<reference evidence="2 4" key="2">
    <citation type="submission" date="2021-03" db="EMBL/GenBank/DDBJ databases">
        <authorList>
            <person name="Li Y."/>
            <person name="Li S."/>
            <person name="Chen M."/>
            <person name="Peng G."/>
            <person name="Tan Z."/>
            <person name="An Q."/>
        </authorList>
    </citation>
    <scope>NUCLEOTIDE SEQUENCE [LARGE SCALE GENOMIC DNA]</scope>
    <source>
        <strain evidence="2 4">Ola 51</strain>
    </source>
</reference>
<dbReference type="KEGG" id="kor:AWR26_13775"/>
<name>A0AA94H228_9ENTR</name>
<dbReference type="CDD" id="cd03788">
    <property type="entry name" value="GT20_TPS"/>
    <property type="match status" value="1"/>
</dbReference>
<dbReference type="PANTHER" id="PTHR10788">
    <property type="entry name" value="TREHALOSE-6-PHOSPHATE SYNTHASE"/>
    <property type="match status" value="1"/>
</dbReference>
<comment type="similarity">
    <text evidence="1">Belongs to the glycosyltransferase 20 family.</text>
</comment>
<dbReference type="SUPFAM" id="SSF53756">
    <property type="entry name" value="UDP-Glycosyltransferase/glycogen phosphorylase"/>
    <property type="match status" value="1"/>
</dbReference>
<reference evidence="3 5" key="1">
    <citation type="submission" date="2016-10" db="EMBL/GenBank/DDBJ databases">
        <authorList>
            <person name="Varghese N."/>
            <person name="Submissions S."/>
        </authorList>
    </citation>
    <scope>NUCLEOTIDE SEQUENCE [LARGE SCALE GENOMIC DNA]</scope>
    <source>
        <strain evidence="3 5">CGMCC 1.7012</strain>
    </source>
</reference>
<dbReference type="Pfam" id="PF00982">
    <property type="entry name" value="Glyco_transf_20"/>
    <property type="match status" value="1"/>
</dbReference>
<evidence type="ECO:0000313" key="4">
    <source>
        <dbReference type="Proteomes" id="UP000078227"/>
    </source>
</evidence>
<evidence type="ECO:0000313" key="5">
    <source>
        <dbReference type="Proteomes" id="UP000182314"/>
    </source>
</evidence>
<proteinExistence type="inferred from homology"/>
<dbReference type="GO" id="GO:0005992">
    <property type="term" value="P:trehalose biosynthetic process"/>
    <property type="evidence" value="ECO:0007669"/>
    <property type="project" value="InterPro"/>
</dbReference>
<evidence type="ECO:0000256" key="1">
    <source>
        <dbReference type="ARBA" id="ARBA00008799"/>
    </source>
</evidence>
<dbReference type="Proteomes" id="UP000078227">
    <property type="component" value="Chromosome"/>
</dbReference>
<dbReference type="EMBL" id="CP014007">
    <property type="protein sequence ID" value="ANI83176.1"/>
    <property type="molecule type" value="Genomic_DNA"/>
</dbReference>
<keyword evidence="4" id="KW-1185">Reference proteome</keyword>
<dbReference type="AlphaFoldDB" id="A0AA94H228"/>
<dbReference type="Proteomes" id="UP000182314">
    <property type="component" value="Unassembled WGS sequence"/>
</dbReference>
<evidence type="ECO:0000313" key="2">
    <source>
        <dbReference type="EMBL" id="ANI83176.1"/>
    </source>
</evidence>
<organism evidence="3 5">
    <name type="scientific">Kosakonia oryzae</name>
    <dbReference type="NCBI Taxonomy" id="497725"/>
    <lineage>
        <taxon>Bacteria</taxon>
        <taxon>Pseudomonadati</taxon>
        <taxon>Pseudomonadota</taxon>
        <taxon>Gammaproteobacteria</taxon>
        <taxon>Enterobacterales</taxon>
        <taxon>Enterobacteriaceae</taxon>
        <taxon>Kosakonia</taxon>
    </lineage>
</organism>
<evidence type="ECO:0000313" key="3">
    <source>
        <dbReference type="EMBL" id="SFC07367.1"/>
    </source>
</evidence>
<dbReference type="EMBL" id="FOKO01000002">
    <property type="protein sequence ID" value="SFC07367.1"/>
    <property type="molecule type" value="Genomic_DNA"/>
</dbReference>
<accession>A0AA94H228</accession>
<dbReference type="GO" id="GO:0003825">
    <property type="term" value="F:alpha,alpha-trehalose-phosphate synthase (UDP-forming) activity"/>
    <property type="evidence" value="ECO:0007669"/>
    <property type="project" value="TreeGrafter"/>
</dbReference>